<organism evidence="1 2">
    <name type="scientific">Cardiocondyla obscurior</name>
    <dbReference type="NCBI Taxonomy" id="286306"/>
    <lineage>
        <taxon>Eukaryota</taxon>
        <taxon>Metazoa</taxon>
        <taxon>Ecdysozoa</taxon>
        <taxon>Arthropoda</taxon>
        <taxon>Hexapoda</taxon>
        <taxon>Insecta</taxon>
        <taxon>Pterygota</taxon>
        <taxon>Neoptera</taxon>
        <taxon>Endopterygota</taxon>
        <taxon>Hymenoptera</taxon>
        <taxon>Apocrita</taxon>
        <taxon>Aculeata</taxon>
        <taxon>Formicoidea</taxon>
        <taxon>Formicidae</taxon>
        <taxon>Myrmicinae</taxon>
        <taxon>Cardiocondyla</taxon>
    </lineage>
</organism>
<gene>
    <name evidence="1" type="ORF">PUN28_001666</name>
</gene>
<dbReference type="EMBL" id="JADYXP020000002">
    <property type="protein sequence ID" value="KAL0129559.1"/>
    <property type="molecule type" value="Genomic_DNA"/>
</dbReference>
<dbReference type="Proteomes" id="UP001430953">
    <property type="component" value="Unassembled WGS sequence"/>
</dbReference>
<protein>
    <submittedName>
        <fullName evidence="1">Uncharacterized protein</fullName>
    </submittedName>
</protein>
<accession>A0AAW2GQL4</accession>
<name>A0AAW2GQL4_9HYME</name>
<evidence type="ECO:0000313" key="1">
    <source>
        <dbReference type="EMBL" id="KAL0129559.1"/>
    </source>
</evidence>
<evidence type="ECO:0000313" key="2">
    <source>
        <dbReference type="Proteomes" id="UP001430953"/>
    </source>
</evidence>
<proteinExistence type="predicted"/>
<comment type="caution">
    <text evidence="1">The sequence shown here is derived from an EMBL/GenBank/DDBJ whole genome shotgun (WGS) entry which is preliminary data.</text>
</comment>
<dbReference type="AlphaFoldDB" id="A0AAW2GQL4"/>
<sequence>MQIMMQIVLHGGRGRFAKIDYYWIRSHYRYARVYVIWYQQRCGYLQLPQDSLQLSAYNNNSRALRCRTILLVFLHTVVSRFKGDSRGLFLIRNCNSI</sequence>
<keyword evidence="2" id="KW-1185">Reference proteome</keyword>
<reference evidence="1 2" key="1">
    <citation type="submission" date="2023-03" db="EMBL/GenBank/DDBJ databases">
        <title>High recombination rates correlate with genetic variation in Cardiocondyla obscurior ants.</title>
        <authorList>
            <person name="Errbii M."/>
        </authorList>
    </citation>
    <scope>NUCLEOTIDE SEQUENCE [LARGE SCALE GENOMIC DNA]</scope>
    <source>
        <strain evidence="1">Alpha-2009</strain>
        <tissue evidence="1">Whole body</tissue>
    </source>
</reference>